<evidence type="ECO:0000313" key="1">
    <source>
        <dbReference type="EMBL" id="MFD0792251.1"/>
    </source>
</evidence>
<dbReference type="EMBL" id="JBHTHZ010000001">
    <property type="protein sequence ID" value="MFD0792251.1"/>
    <property type="molecule type" value="Genomic_DNA"/>
</dbReference>
<evidence type="ECO:0000313" key="2">
    <source>
        <dbReference type="Proteomes" id="UP001597010"/>
    </source>
</evidence>
<dbReference type="RefSeq" id="WP_377110956.1">
    <property type="nucleotide sequence ID" value="NZ_JBHTHZ010000001.1"/>
</dbReference>
<name>A0ABW3AMJ8_9SPHI</name>
<reference evidence="2" key="1">
    <citation type="journal article" date="2019" name="Int. J. Syst. Evol. Microbiol.">
        <title>The Global Catalogue of Microorganisms (GCM) 10K type strain sequencing project: providing services to taxonomists for standard genome sequencing and annotation.</title>
        <authorList>
            <consortium name="The Broad Institute Genomics Platform"/>
            <consortium name="The Broad Institute Genome Sequencing Center for Infectious Disease"/>
            <person name="Wu L."/>
            <person name="Ma J."/>
        </authorList>
    </citation>
    <scope>NUCLEOTIDE SEQUENCE [LARGE SCALE GENOMIC DNA]</scope>
    <source>
        <strain evidence="2">CCUG 61484</strain>
    </source>
</reference>
<organism evidence="1 2">
    <name type="scientific">Mucilaginibacter litoreus</name>
    <dbReference type="NCBI Taxonomy" id="1048221"/>
    <lineage>
        <taxon>Bacteria</taxon>
        <taxon>Pseudomonadati</taxon>
        <taxon>Bacteroidota</taxon>
        <taxon>Sphingobacteriia</taxon>
        <taxon>Sphingobacteriales</taxon>
        <taxon>Sphingobacteriaceae</taxon>
        <taxon>Mucilaginibacter</taxon>
    </lineage>
</organism>
<dbReference type="Gene3D" id="1.20.120.450">
    <property type="entry name" value="dinb family like domain"/>
    <property type="match status" value="1"/>
</dbReference>
<accession>A0ABW3AMJ8</accession>
<sequence length="151" mass="17564">MLQVDICNTEGIKDILLSLQADTHPLWGSMSARQMLEHMIDQVQYTNGVKTPVDTGLPADFEEQKQRWVYTNEPIPRNVVLAQLPDELTYPDLETAEQQLLAELETFHAYYRANPGIMVLHGGFGMMDYHEWVLWHNKHFTHHFKQFGLIQ</sequence>
<protein>
    <recommendedName>
        <fullName evidence="3">Oxepin-CoA hydrolase / 3-oxo-5,6-dehydrosuberyl-CoA semialdehyde dehydrogenase</fullName>
    </recommendedName>
</protein>
<gene>
    <name evidence="1" type="ORF">ACFQZX_01405</name>
</gene>
<keyword evidence="2" id="KW-1185">Reference proteome</keyword>
<proteinExistence type="predicted"/>
<comment type="caution">
    <text evidence="1">The sequence shown here is derived from an EMBL/GenBank/DDBJ whole genome shotgun (WGS) entry which is preliminary data.</text>
</comment>
<dbReference type="Proteomes" id="UP001597010">
    <property type="component" value="Unassembled WGS sequence"/>
</dbReference>
<dbReference type="InterPro" id="IPR034660">
    <property type="entry name" value="DinB/YfiT-like"/>
</dbReference>
<evidence type="ECO:0008006" key="3">
    <source>
        <dbReference type="Google" id="ProtNLM"/>
    </source>
</evidence>